<organism evidence="1 2">
    <name type="scientific">Alligator mississippiensis</name>
    <name type="common">American alligator</name>
    <dbReference type="NCBI Taxonomy" id="8496"/>
    <lineage>
        <taxon>Eukaryota</taxon>
        <taxon>Metazoa</taxon>
        <taxon>Chordata</taxon>
        <taxon>Craniata</taxon>
        <taxon>Vertebrata</taxon>
        <taxon>Euteleostomi</taxon>
        <taxon>Archelosauria</taxon>
        <taxon>Archosauria</taxon>
        <taxon>Crocodylia</taxon>
        <taxon>Alligatoridae</taxon>
        <taxon>Alligatorinae</taxon>
        <taxon>Alligator</taxon>
    </lineage>
</organism>
<dbReference type="EMBL" id="AKHW03000647">
    <property type="protein sequence ID" value="KYO44842.1"/>
    <property type="molecule type" value="Genomic_DNA"/>
</dbReference>
<sequence length="68" mass="7829">MEEGDWQIEEPLSSWCVSDGVHIGKLRHRAEKELLKQGDYKRLQTGPQKGDKILRLTVQKPVVLDCEL</sequence>
<protein>
    <submittedName>
        <fullName evidence="1">Uncharacterized protein</fullName>
    </submittedName>
</protein>
<gene>
    <name evidence="1" type="ORF">Y1Q_0016636</name>
</gene>
<dbReference type="AlphaFoldDB" id="A0A151P703"/>
<accession>A0A151P703</accession>
<reference evidence="1 2" key="1">
    <citation type="journal article" date="2012" name="Genome Biol.">
        <title>Sequencing three crocodilian genomes to illuminate the evolution of archosaurs and amniotes.</title>
        <authorList>
            <person name="St John J.A."/>
            <person name="Braun E.L."/>
            <person name="Isberg S.R."/>
            <person name="Miles L.G."/>
            <person name="Chong A.Y."/>
            <person name="Gongora J."/>
            <person name="Dalzell P."/>
            <person name="Moran C."/>
            <person name="Bed'hom B."/>
            <person name="Abzhanov A."/>
            <person name="Burgess S.C."/>
            <person name="Cooksey A.M."/>
            <person name="Castoe T.A."/>
            <person name="Crawford N.G."/>
            <person name="Densmore L.D."/>
            <person name="Drew J.C."/>
            <person name="Edwards S.V."/>
            <person name="Faircloth B.C."/>
            <person name="Fujita M.K."/>
            <person name="Greenwold M.J."/>
            <person name="Hoffmann F.G."/>
            <person name="Howard J.M."/>
            <person name="Iguchi T."/>
            <person name="Janes D.E."/>
            <person name="Khan S.Y."/>
            <person name="Kohno S."/>
            <person name="de Koning A.J."/>
            <person name="Lance S.L."/>
            <person name="McCarthy F.M."/>
            <person name="McCormack J.E."/>
            <person name="Merchant M.E."/>
            <person name="Peterson D.G."/>
            <person name="Pollock D.D."/>
            <person name="Pourmand N."/>
            <person name="Raney B.J."/>
            <person name="Roessler K.A."/>
            <person name="Sanford J.R."/>
            <person name="Sawyer R.H."/>
            <person name="Schmidt C.J."/>
            <person name="Triplett E.W."/>
            <person name="Tuberville T.D."/>
            <person name="Venegas-Anaya M."/>
            <person name="Howard J.T."/>
            <person name="Jarvis E.D."/>
            <person name="Guillette L.J.Jr."/>
            <person name="Glenn T.C."/>
            <person name="Green R.E."/>
            <person name="Ray D.A."/>
        </authorList>
    </citation>
    <scope>NUCLEOTIDE SEQUENCE [LARGE SCALE GENOMIC DNA]</scope>
    <source>
        <strain evidence="1">KSC_2009_1</strain>
    </source>
</reference>
<evidence type="ECO:0000313" key="2">
    <source>
        <dbReference type="Proteomes" id="UP000050525"/>
    </source>
</evidence>
<evidence type="ECO:0000313" key="1">
    <source>
        <dbReference type="EMBL" id="KYO44842.1"/>
    </source>
</evidence>
<proteinExistence type="predicted"/>
<comment type="caution">
    <text evidence="1">The sequence shown here is derived from an EMBL/GenBank/DDBJ whole genome shotgun (WGS) entry which is preliminary data.</text>
</comment>
<name>A0A151P703_ALLMI</name>
<keyword evidence="2" id="KW-1185">Reference proteome</keyword>
<dbReference type="Proteomes" id="UP000050525">
    <property type="component" value="Unassembled WGS sequence"/>
</dbReference>